<evidence type="ECO:0000256" key="1">
    <source>
        <dbReference type="ARBA" id="ARBA00001412"/>
    </source>
</evidence>
<dbReference type="CDD" id="cd00161">
    <property type="entry name" value="beta-trefoil_Ricin-like"/>
    <property type="match status" value="1"/>
</dbReference>
<evidence type="ECO:0000256" key="8">
    <source>
        <dbReference type="ARBA" id="ARBA00023295"/>
    </source>
</evidence>
<dbReference type="Pfam" id="PF02837">
    <property type="entry name" value="Glyco_hydro_2_N"/>
    <property type="match status" value="1"/>
</dbReference>
<dbReference type="PRINTS" id="PR00132">
    <property type="entry name" value="GLHYDRLASE2"/>
</dbReference>
<dbReference type="Gene3D" id="2.60.120.260">
    <property type="entry name" value="Galactose-binding domain-like"/>
    <property type="match status" value="1"/>
</dbReference>
<dbReference type="EMBL" id="JAEHFW010000001">
    <property type="protein sequence ID" value="MBK0378455.1"/>
    <property type="molecule type" value="Genomic_DNA"/>
</dbReference>
<dbReference type="InterPro" id="IPR050347">
    <property type="entry name" value="Bact_Beta-galactosidase"/>
</dbReference>
<dbReference type="RefSeq" id="WP_200064262.1">
    <property type="nucleotide sequence ID" value="NZ_JAEHFW010000001.1"/>
</dbReference>
<keyword evidence="13" id="KW-1185">Reference proteome</keyword>
<dbReference type="EC" id="3.2.1.23" evidence="5"/>
<dbReference type="SUPFAM" id="SSF49785">
    <property type="entry name" value="Galactose-binding domain-like"/>
    <property type="match status" value="1"/>
</dbReference>
<reference evidence="12" key="1">
    <citation type="submission" date="2020-12" db="EMBL/GenBank/DDBJ databases">
        <title>Bacterial novel species Mucilaginibacter sp. SD-g isolated from soil.</title>
        <authorList>
            <person name="Jung H.-Y."/>
        </authorList>
    </citation>
    <scope>NUCLEOTIDE SEQUENCE</scope>
    <source>
        <strain evidence="12">SD-g</strain>
    </source>
</reference>
<dbReference type="AlphaFoldDB" id="A0A934PSY0"/>
<dbReference type="Gene3D" id="2.60.40.10">
    <property type="entry name" value="Immunoglobulins"/>
    <property type="match status" value="2"/>
</dbReference>
<dbReference type="SUPFAM" id="SSF49303">
    <property type="entry name" value="beta-Galactosidase/glucuronidase domain"/>
    <property type="match status" value="2"/>
</dbReference>
<dbReference type="Gene3D" id="2.70.98.10">
    <property type="match status" value="1"/>
</dbReference>
<evidence type="ECO:0000256" key="9">
    <source>
        <dbReference type="ARBA" id="ARBA00032230"/>
    </source>
</evidence>
<evidence type="ECO:0000256" key="7">
    <source>
        <dbReference type="ARBA" id="ARBA00022837"/>
    </source>
</evidence>
<dbReference type="SUPFAM" id="SSF74650">
    <property type="entry name" value="Galactose mutarotase-like"/>
    <property type="match status" value="1"/>
</dbReference>
<dbReference type="InterPro" id="IPR014718">
    <property type="entry name" value="GH-type_carb-bd"/>
</dbReference>
<dbReference type="SUPFAM" id="SSF50370">
    <property type="entry name" value="Ricin B-like lectins"/>
    <property type="match status" value="1"/>
</dbReference>
<evidence type="ECO:0000256" key="10">
    <source>
        <dbReference type="SAM" id="SignalP"/>
    </source>
</evidence>
<dbReference type="InterPro" id="IPR035992">
    <property type="entry name" value="Ricin_B-like_lectins"/>
</dbReference>
<keyword evidence="7" id="KW-0106">Calcium</keyword>
<dbReference type="Pfam" id="PF14200">
    <property type="entry name" value="RicinB_lectin_2"/>
    <property type="match status" value="1"/>
</dbReference>
<dbReference type="SMART" id="SM01038">
    <property type="entry name" value="Bgal_small_N"/>
    <property type="match status" value="1"/>
</dbReference>
<dbReference type="PANTHER" id="PTHR46323">
    <property type="entry name" value="BETA-GALACTOSIDASE"/>
    <property type="match status" value="1"/>
</dbReference>
<accession>A0A934PSY0</accession>
<comment type="subunit">
    <text evidence="4">Monomer.</text>
</comment>
<dbReference type="InterPro" id="IPR032312">
    <property type="entry name" value="LacZ_4"/>
</dbReference>
<evidence type="ECO:0000256" key="2">
    <source>
        <dbReference type="ARBA" id="ARBA00001913"/>
    </source>
</evidence>
<feature type="chain" id="PRO_5037932797" description="beta-galactosidase" evidence="10">
    <location>
        <begin position="29"/>
        <end position="1191"/>
    </location>
</feature>
<dbReference type="Proteomes" id="UP000613193">
    <property type="component" value="Unassembled WGS sequence"/>
</dbReference>
<evidence type="ECO:0000313" key="13">
    <source>
        <dbReference type="Proteomes" id="UP000613193"/>
    </source>
</evidence>
<dbReference type="InterPro" id="IPR006103">
    <property type="entry name" value="Glyco_hydro_2_cat"/>
</dbReference>
<dbReference type="GO" id="GO:0004565">
    <property type="term" value="F:beta-galactosidase activity"/>
    <property type="evidence" value="ECO:0007669"/>
    <property type="project" value="UniProtKB-EC"/>
</dbReference>
<organism evidence="12 13">
    <name type="scientific">Mucilaginibacter segetis</name>
    <dbReference type="NCBI Taxonomy" id="2793071"/>
    <lineage>
        <taxon>Bacteria</taxon>
        <taxon>Pseudomonadati</taxon>
        <taxon>Bacteroidota</taxon>
        <taxon>Sphingobacteriia</taxon>
        <taxon>Sphingobacteriales</taxon>
        <taxon>Sphingobacteriaceae</taxon>
        <taxon>Mucilaginibacter</taxon>
    </lineage>
</organism>
<dbReference type="Pfam" id="PF02836">
    <property type="entry name" value="Glyco_hydro_2_C"/>
    <property type="match status" value="1"/>
</dbReference>
<dbReference type="PANTHER" id="PTHR46323:SF2">
    <property type="entry name" value="BETA-GALACTOSIDASE"/>
    <property type="match status" value="1"/>
</dbReference>
<dbReference type="InterPro" id="IPR013783">
    <property type="entry name" value="Ig-like_fold"/>
</dbReference>
<gene>
    <name evidence="12" type="ORF">I5M19_04000</name>
</gene>
<proteinExistence type="inferred from homology"/>
<dbReference type="Pfam" id="PF00703">
    <property type="entry name" value="Glyco_hydro_2"/>
    <property type="match status" value="1"/>
</dbReference>
<name>A0A934PSY0_9SPHI</name>
<evidence type="ECO:0000256" key="5">
    <source>
        <dbReference type="ARBA" id="ARBA00012756"/>
    </source>
</evidence>
<dbReference type="Gene3D" id="2.80.10.50">
    <property type="match status" value="1"/>
</dbReference>
<dbReference type="Pfam" id="PF16353">
    <property type="entry name" value="LacZ_4"/>
    <property type="match status" value="1"/>
</dbReference>
<dbReference type="InterPro" id="IPR017853">
    <property type="entry name" value="GH"/>
</dbReference>
<evidence type="ECO:0000259" key="11">
    <source>
        <dbReference type="SMART" id="SM01038"/>
    </source>
</evidence>
<dbReference type="GO" id="GO:0030246">
    <property type="term" value="F:carbohydrate binding"/>
    <property type="evidence" value="ECO:0007669"/>
    <property type="project" value="InterPro"/>
</dbReference>
<dbReference type="InterPro" id="IPR004199">
    <property type="entry name" value="B-gal_small/dom_5"/>
</dbReference>
<dbReference type="GO" id="GO:0005990">
    <property type="term" value="P:lactose catabolic process"/>
    <property type="evidence" value="ECO:0007669"/>
    <property type="project" value="TreeGrafter"/>
</dbReference>
<dbReference type="SUPFAM" id="SSF51445">
    <property type="entry name" value="(Trans)glycosidases"/>
    <property type="match status" value="1"/>
</dbReference>
<dbReference type="GO" id="GO:0009341">
    <property type="term" value="C:beta-galactosidase complex"/>
    <property type="evidence" value="ECO:0007669"/>
    <property type="project" value="InterPro"/>
</dbReference>
<dbReference type="InterPro" id="IPR006102">
    <property type="entry name" value="Ig-like_GH2"/>
</dbReference>
<protein>
    <recommendedName>
        <fullName evidence="5">beta-galactosidase</fullName>
        <ecNumber evidence="5">3.2.1.23</ecNumber>
    </recommendedName>
    <alternativeName>
        <fullName evidence="9">Lactase</fullName>
    </alternativeName>
</protein>
<dbReference type="InterPro" id="IPR008979">
    <property type="entry name" value="Galactose-bd-like_sf"/>
</dbReference>
<comment type="caution">
    <text evidence="12">The sequence shown here is derived from an EMBL/GenBank/DDBJ whole genome shotgun (WGS) entry which is preliminary data.</text>
</comment>
<evidence type="ECO:0000256" key="4">
    <source>
        <dbReference type="ARBA" id="ARBA00011245"/>
    </source>
</evidence>
<dbReference type="InterPro" id="IPR006101">
    <property type="entry name" value="Glyco_hydro_2"/>
</dbReference>
<evidence type="ECO:0000313" key="12">
    <source>
        <dbReference type="EMBL" id="MBK0378455.1"/>
    </source>
</evidence>
<comment type="similarity">
    <text evidence="3">Belongs to the glycosyl hydrolase 2 family.</text>
</comment>
<feature type="signal peptide" evidence="10">
    <location>
        <begin position="1"/>
        <end position="28"/>
    </location>
</feature>
<keyword evidence="10" id="KW-0732">Signal</keyword>
<comment type="catalytic activity">
    <reaction evidence="1">
        <text>Hydrolysis of terminal non-reducing beta-D-galactose residues in beta-D-galactosides.</text>
        <dbReference type="EC" id="3.2.1.23"/>
    </reaction>
</comment>
<dbReference type="Pfam" id="PF02929">
    <property type="entry name" value="Bgal_small_N"/>
    <property type="match status" value="1"/>
</dbReference>
<evidence type="ECO:0000256" key="3">
    <source>
        <dbReference type="ARBA" id="ARBA00007401"/>
    </source>
</evidence>
<dbReference type="InterPro" id="IPR036156">
    <property type="entry name" value="Beta-gal/glucu_dom_sf"/>
</dbReference>
<dbReference type="InterPro" id="IPR006104">
    <property type="entry name" value="Glyco_hydro_2_N"/>
</dbReference>
<keyword evidence="8" id="KW-0326">Glycosidase</keyword>
<dbReference type="InterPro" id="IPR011013">
    <property type="entry name" value="Gal_mutarotase_sf_dom"/>
</dbReference>
<dbReference type="Gene3D" id="3.20.20.80">
    <property type="entry name" value="Glycosidases"/>
    <property type="match status" value="1"/>
</dbReference>
<evidence type="ECO:0000256" key="6">
    <source>
        <dbReference type="ARBA" id="ARBA00022801"/>
    </source>
</evidence>
<dbReference type="PROSITE" id="PS50231">
    <property type="entry name" value="RICIN_B_LECTIN"/>
    <property type="match status" value="1"/>
</dbReference>
<dbReference type="InterPro" id="IPR000772">
    <property type="entry name" value="Ricin_B_lectin"/>
</dbReference>
<feature type="domain" description="Beta galactosidase small chain/" evidence="11">
    <location>
        <begin position="921"/>
        <end position="1188"/>
    </location>
</feature>
<comment type="cofactor">
    <cofactor evidence="2">
        <name>Ca(2+)</name>
        <dbReference type="ChEBI" id="CHEBI:29108"/>
    </cofactor>
</comment>
<sequence length="1191" mass="135355">MNRQQSSFRPLSSLIFAFLCLSSFFTNAQIFKTGQNYKLINENGLAVDNRGSFDNEANLFLLKEDANSSDQIWELTSVGNGYYSMYSPVSLKGIDNANKTTGDGNAAILWDKDEDNTNQQWKIVQNNDDTYTIQSKASGYVWGIRSGKLFQLKPDPSDKSQRWHIVLSTAKIKTPKHVGDVEWENEGIFGVNKEKAHVPYIPFASVSEAKEDATFKKPWERNKSSLYQLLNGMWKFHWVAKPDERPLDFYKTGYDVSGWKEIPVPSNWEMQGYGTPIYTNYTYPYKNDPPFIKPQAGYTNEHEVNPVGSYRRDFTIPQNWHGKAIYLRFDGVYSAMYVWVNGKKVGFSEGSNNIAEFNVTNFVKPGKNTVAVEVYRWCDGSYLEDQDMFRLSGIHRDVAIYAVPETHIRDYCVLTDFNNDDFSKSTLKLNVDIQNAGAKTSKAGDLKVTILDPQGNQVLKLHKKLAALTGEHNRQQQLSGLINQPQLWSAENPDLYTAIFSLTDKNGIVEEVITSKFGFRKIEIKNKRVYINNKAVFFKGVNRHDTHPIYGKAVPIESMLQDVMMMKQNNINTIRTSHYPNDARMYAMFDYFGLYTVAEANLECHGNQSISSRPSWLPAYLDRNLRNVEEHKNNPSVIFWSMGNESGQGRNFDTVYKAIKLTDKTRPIHYEGKNSAADVYSRMYPSVESMIKTDQENSAKPFFICEYAHSMGNAIGNLPEYWDYIENHSKRTVGGCIWDWVDQGLVKYGGPQDHYYFGGDFGDKPNDGDFCLNGIVTSDRKVTPKLMEVKKVYQYIKILPANPKYGEFRIKNSYDFTNLNGFGISWSLLKDGAEVEKGTIAPLTAAPGETVDLKIPFHTHLDDGKEYFLTINFSLAKDKVWGNKGLTVASEQFALTPRIPLTGIAENGGDLKLVKTPNSFQITGEHITAQFDSGTGMLTSLKLNGKEMIYNKKGFSLNWYRSINNDPHEDLPVHTSLVTLKPVVADDGGIITVNTSMITSIGDQKKSVIPFNIDYVFYASGVVDVKVNIDNTKDENHIPRLGLQMALVPGMEQVEWYGRGPQENYVDRQASAYFGIYKNTVKGMEEYYARSQSMGNREDVRWLIIKDGNSGIKISSFSKLNFTALHFYDQELWNIKHQFMLNTDRRPETILSLDYMQRGLGNASCGPGPLKKYELPVSKNNSYEFRIEPYK</sequence>
<keyword evidence="6" id="KW-0378">Hydrolase</keyword>